<name>A0A914CUU6_9BILA</name>
<dbReference type="Proteomes" id="UP000887540">
    <property type="component" value="Unplaced"/>
</dbReference>
<organism evidence="1 2">
    <name type="scientific">Acrobeloides nanus</name>
    <dbReference type="NCBI Taxonomy" id="290746"/>
    <lineage>
        <taxon>Eukaryota</taxon>
        <taxon>Metazoa</taxon>
        <taxon>Ecdysozoa</taxon>
        <taxon>Nematoda</taxon>
        <taxon>Chromadorea</taxon>
        <taxon>Rhabditida</taxon>
        <taxon>Tylenchina</taxon>
        <taxon>Cephalobomorpha</taxon>
        <taxon>Cephaloboidea</taxon>
        <taxon>Cephalobidae</taxon>
        <taxon>Acrobeloides</taxon>
    </lineage>
</organism>
<reference evidence="2" key="1">
    <citation type="submission" date="2022-11" db="UniProtKB">
        <authorList>
            <consortium name="WormBaseParasite"/>
        </authorList>
    </citation>
    <scope>IDENTIFICATION</scope>
</reference>
<protein>
    <submittedName>
        <fullName evidence="2">Uncharacterized protein</fullName>
    </submittedName>
</protein>
<evidence type="ECO:0000313" key="2">
    <source>
        <dbReference type="WBParaSite" id="ACRNAN_scaffold14980.g19636.t1"/>
    </source>
</evidence>
<sequence length="56" mass="6499">MRTHLIKPTIFLAVRNYESTSSSFIIKRFITRTSTDDPRRLIPSDIGKMYVVPKVT</sequence>
<dbReference type="WBParaSite" id="ACRNAN_scaffold14980.g19636.t1">
    <property type="protein sequence ID" value="ACRNAN_scaffold14980.g19636.t1"/>
    <property type="gene ID" value="ACRNAN_scaffold14980.g19636"/>
</dbReference>
<accession>A0A914CUU6</accession>
<keyword evidence="1" id="KW-1185">Reference proteome</keyword>
<evidence type="ECO:0000313" key="1">
    <source>
        <dbReference type="Proteomes" id="UP000887540"/>
    </source>
</evidence>
<proteinExistence type="predicted"/>
<dbReference type="AlphaFoldDB" id="A0A914CUU6"/>